<dbReference type="RefSeq" id="WP_060756365.1">
    <property type="nucleotide sequence ID" value="NZ_LRMR01000033.1"/>
</dbReference>
<evidence type="ECO:0000313" key="2">
    <source>
        <dbReference type="Proteomes" id="UP000067111"/>
    </source>
</evidence>
<dbReference type="Gene3D" id="3.40.50.10140">
    <property type="entry name" value="Toll/interleukin-1 receptor homology (TIR) domain"/>
    <property type="match status" value="1"/>
</dbReference>
<reference evidence="2" key="1">
    <citation type="submission" date="2016-01" db="EMBL/GenBank/DDBJ databases">
        <authorList>
            <person name="Gamez R.M."/>
            <person name="Rodriguez F."/>
            <person name="Bernal J.F."/>
            <person name="Agarwala R."/>
            <person name="Landsman D."/>
            <person name="Marino-Ramirez L."/>
        </authorList>
    </citation>
    <scope>NUCLEOTIDE SEQUENCE [LARGE SCALE GENOMIC DNA]</scope>
    <source>
        <strain evidence="2">Ps006</strain>
    </source>
</reference>
<sequence>MHYGFNLALDRKDLHVSETIVDAHTKSVNAKRVDLGKYLMNDGNSIDANLIAEHLFPKVNCDVFISHSYNDQGIAIQLAHELKKKGVNAFVDSVVWGSSYELLSVIDNKYSKTDDGQHFDYQRRNRSTAHVHMILATALQKMIMESSTLLFLNTDRSVSTKRSVQGNNMTHSPWIHMELMFSQMIWELEHGRGMLDSAMESYSTAAPVYHSVPTEHLKSVSSSRFMNWLKDRPDRRDGAEFNKAIQNFHANPNRVY</sequence>
<organism evidence="1 2">
    <name type="scientific">Pseudomonas palleroniana</name>
    <dbReference type="NCBI Taxonomy" id="191390"/>
    <lineage>
        <taxon>Bacteria</taxon>
        <taxon>Pseudomonadati</taxon>
        <taxon>Pseudomonadota</taxon>
        <taxon>Gammaproteobacteria</taxon>
        <taxon>Pseudomonadales</taxon>
        <taxon>Pseudomonadaceae</taxon>
        <taxon>Pseudomonas</taxon>
    </lineage>
</organism>
<dbReference type="OrthoDB" id="6971689at2"/>
<dbReference type="AlphaFoldDB" id="A0A0X7JYZ7"/>
<accession>A0A0X7JYZ7</accession>
<gene>
    <name evidence="1" type="ORF">AWV77_22425</name>
</gene>
<proteinExistence type="predicted"/>
<protein>
    <recommendedName>
        <fullName evidence="3">TIR domain-containing protein</fullName>
    </recommendedName>
</protein>
<evidence type="ECO:0008006" key="3">
    <source>
        <dbReference type="Google" id="ProtNLM"/>
    </source>
</evidence>
<dbReference type="Proteomes" id="UP000067111">
    <property type="component" value="Unassembled WGS sequence"/>
</dbReference>
<evidence type="ECO:0000313" key="1">
    <source>
        <dbReference type="EMBL" id="KWU48671.1"/>
    </source>
</evidence>
<comment type="caution">
    <text evidence="1">The sequence shown here is derived from an EMBL/GenBank/DDBJ whole genome shotgun (WGS) entry which is preliminary data.</text>
</comment>
<dbReference type="InterPro" id="IPR035897">
    <property type="entry name" value="Toll_tir_struct_dom_sf"/>
</dbReference>
<name>A0A0X7JYZ7_9PSED</name>
<dbReference type="EMBL" id="LRMR01000033">
    <property type="protein sequence ID" value="KWU48671.1"/>
    <property type="molecule type" value="Genomic_DNA"/>
</dbReference>